<dbReference type="AlphaFoldDB" id="C1C0D8"/>
<keyword evidence="2" id="KW-0963">Cytoplasm</keyword>
<evidence type="ECO:0000256" key="2">
    <source>
        <dbReference type="ARBA" id="ARBA00022490"/>
    </source>
</evidence>
<keyword evidence="3" id="KW-0143">Chaperone</keyword>
<name>C1C0D8_CALCM</name>
<gene>
    <name evidence="4" type="primary">PDRG1</name>
</gene>
<dbReference type="PANTHER" id="PTHR21162">
    <property type="entry name" value="P53 AND DNA DAMAGE-REGULATED PROTEIN"/>
    <property type="match status" value="1"/>
</dbReference>
<reference evidence="4" key="1">
    <citation type="submission" date="2009-03" db="EMBL/GenBank/DDBJ databases">
        <title>Caligus clemensi ESTs and full-length cDNAs.</title>
        <authorList>
            <person name="Yasuike M."/>
            <person name="von Schalburg K."/>
            <person name="Cooper G."/>
            <person name="Leong J."/>
            <person name="Jones S.R.M."/>
            <person name="Koop B.F."/>
        </authorList>
    </citation>
    <scope>NUCLEOTIDE SEQUENCE</scope>
    <source>
        <tissue evidence="4">Whole</tissue>
    </source>
</reference>
<dbReference type="GO" id="GO:0005737">
    <property type="term" value="C:cytoplasm"/>
    <property type="evidence" value="ECO:0007669"/>
    <property type="project" value="UniProtKB-SubCell"/>
</dbReference>
<sequence>MAFAGGSGGDDKILTQIMEVEEAAERLLSTRREIIDLDRRRQSNREALVGLRKVKANHWAGEAAESWLALGNTFICLPLERSIPLLEQDAIRFDSEINKQRSDLKVHLHDLNDKEGGGVLSKSLLGMDLNPLSREETNALRGEIFK</sequence>
<proteinExistence type="evidence at transcript level"/>
<organism evidence="4">
    <name type="scientific">Caligus clemensi</name>
    <name type="common">Sea louse</name>
    <dbReference type="NCBI Taxonomy" id="344056"/>
    <lineage>
        <taxon>Eukaryota</taxon>
        <taxon>Metazoa</taxon>
        <taxon>Ecdysozoa</taxon>
        <taxon>Arthropoda</taxon>
        <taxon>Crustacea</taxon>
        <taxon>Multicrustacea</taxon>
        <taxon>Hexanauplia</taxon>
        <taxon>Copepoda</taxon>
        <taxon>Siphonostomatoida</taxon>
        <taxon>Caligidae</taxon>
        <taxon>Caligus</taxon>
    </lineage>
</organism>
<protein>
    <submittedName>
        <fullName evidence="4">p53 and DNA damage-regulated protein 1</fullName>
    </submittedName>
</protein>
<accession>C1C0D8</accession>
<evidence type="ECO:0000256" key="3">
    <source>
        <dbReference type="ARBA" id="ARBA00023186"/>
    </source>
</evidence>
<dbReference type="InterPro" id="IPR030482">
    <property type="entry name" value="PDRG1"/>
</dbReference>
<evidence type="ECO:0000313" key="4">
    <source>
        <dbReference type="EMBL" id="ACO14741.1"/>
    </source>
</evidence>
<dbReference type="CDD" id="cd22860">
    <property type="entry name" value="PDRG1"/>
    <property type="match status" value="1"/>
</dbReference>
<evidence type="ECO:0000256" key="1">
    <source>
        <dbReference type="ARBA" id="ARBA00004496"/>
    </source>
</evidence>
<dbReference type="EMBL" id="BT080317">
    <property type="protein sequence ID" value="ACO14741.1"/>
    <property type="molecule type" value="mRNA"/>
</dbReference>
<comment type="subcellular location">
    <subcellularLocation>
        <location evidence="1">Cytoplasm</location>
    </subcellularLocation>
</comment>
<dbReference type="PANTHER" id="PTHR21162:SF0">
    <property type="entry name" value="P53 AND DNA DAMAGE-REGULATED PROTEIN 1"/>
    <property type="match status" value="1"/>
</dbReference>